<sequence>MERSALKQSQLCGSWEMKERLGTGGFGHVYLYQHLVLKHKSSFGAE</sequence>
<organism evidence="1 2">
    <name type="scientific">Labrus bergylta</name>
    <name type="common">ballan wrasse</name>
    <dbReference type="NCBI Taxonomy" id="56723"/>
    <lineage>
        <taxon>Eukaryota</taxon>
        <taxon>Metazoa</taxon>
        <taxon>Chordata</taxon>
        <taxon>Craniata</taxon>
        <taxon>Vertebrata</taxon>
        <taxon>Euteleostomi</taxon>
        <taxon>Actinopterygii</taxon>
        <taxon>Neopterygii</taxon>
        <taxon>Teleostei</taxon>
        <taxon>Neoteleostei</taxon>
        <taxon>Acanthomorphata</taxon>
        <taxon>Eupercaria</taxon>
        <taxon>Labriformes</taxon>
        <taxon>Labridae</taxon>
        <taxon>Labrus</taxon>
    </lineage>
</organism>
<keyword evidence="2" id="KW-1185">Reference proteome</keyword>
<evidence type="ECO:0000313" key="1">
    <source>
        <dbReference type="Ensembl" id="ENSLBEP00000005600.1"/>
    </source>
</evidence>
<protein>
    <recommendedName>
        <fullName evidence="3">Protein kinase domain-containing protein</fullName>
    </recommendedName>
</protein>
<evidence type="ECO:0000313" key="2">
    <source>
        <dbReference type="Proteomes" id="UP000261660"/>
    </source>
</evidence>
<evidence type="ECO:0008006" key="3">
    <source>
        <dbReference type="Google" id="ProtNLM"/>
    </source>
</evidence>
<dbReference type="STRING" id="56723.ENSLBEP00000005600"/>
<dbReference type="AlphaFoldDB" id="A0A3Q3L991"/>
<dbReference type="Ensembl" id="ENSLBET00000005892.1">
    <property type="protein sequence ID" value="ENSLBEP00000005600.1"/>
    <property type="gene ID" value="ENSLBEG00000004320.1"/>
</dbReference>
<proteinExistence type="predicted"/>
<reference evidence="1" key="2">
    <citation type="submission" date="2025-09" db="UniProtKB">
        <authorList>
            <consortium name="Ensembl"/>
        </authorList>
    </citation>
    <scope>IDENTIFICATION</scope>
</reference>
<accession>A0A3Q3L991</accession>
<dbReference type="Gene3D" id="1.10.510.10">
    <property type="entry name" value="Transferase(Phosphotransferase) domain 1"/>
    <property type="match status" value="1"/>
</dbReference>
<dbReference type="Proteomes" id="UP000261660">
    <property type="component" value="Unplaced"/>
</dbReference>
<dbReference type="SUPFAM" id="SSF56112">
    <property type="entry name" value="Protein kinase-like (PK-like)"/>
    <property type="match status" value="1"/>
</dbReference>
<name>A0A3Q3L991_9LABR</name>
<dbReference type="InParanoid" id="A0A3Q3L991"/>
<dbReference type="GeneTree" id="ENSGT00940000179153"/>
<dbReference type="InterPro" id="IPR011009">
    <property type="entry name" value="Kinase-like_dom_sf"/>
</dbReference>
<reference evidence="1" key="1">
    <citation type="submission" date="2025-08" db="UniProtKB">
        <authorList>
            <consortium name="Ensembl"/>
        </authorList>
    </citation>
    <scope>IDENTIFICATION</scope>
</reference>